<dbReference type="InterPro" id="IPR018060">
    <property type="entry name" value="HTH_AraC"/>
</dbReference>
<dbReference type="SUPFAM" id="SSF51182">
    <property type="entry name" value="RmlC-like cupins"/>
    <property type="match status" value="1"/>
</dbReference>
<dbReference type="OrthoDB" id="745435at2"/>
<dbReference type="EMBL" id="SZQL01000010">
    <property type="protein sequence ID" value="TKK67757.1"/>
    <property type="molecule type" value="Genomic_DNA"/>
</dbReference>
<dbReference type="PANTHER" id="PTHR43280">
    <property type="entry name" value="ARAC-FAMILY TRANSCRIPTIONAL REGULATOR"/>
    <property type="match status" value="1"/>
</dbReference>
<gene>
    <name evidence="5" type="ORF">FC093_13485</name>
</gene>
<dbReference type="InterPro" id="IPR014710">
    <property type="entry name" value="RmlC-like_jellyroll"/>
</dbReference>
<protein>
    <submittedName>
        <fullName evidence="5">AraC family transcriptional regulator</fullName>
    </submittedName>
</protein>
<keyword evidence="6" id="KW-1185">Reference proteome</keyword>
<dbReference type="InterPro" id="IPR020449">
    <property type="entry name" value="Tscrpt_reg_AraC-type_HTH"/>
</dbReference>
<name>A0A4U3L2K8_9BACT</name>
<dbReference type="GO" id="GO:0043565">
    <property type="term" value="F:sequence-specific DNA binding"/>
    <property type="evidence" value="ECO:0007669"/>
    <property type="project" value="InterPro"/>
</dbReference>
<proteinExistence type="predicted"/>
<keyword evidence="1" id="KW-0805">Transcription regulation</keyword>
<dbReference type="RefSeq" id="WP_137262322.1">
    <property type="nucleotide sequence ID" value="NZ_SZQL01000010.1"/>
</dbReference>
<dbReference type="GO" id="GO:0003700">
    <property type="term" value="F:DNA-binding transcription factor activity"/>
    <property type="evidence" value="ECO:0007669"/>
    <property type="project" value="InterPro"/>
</dbReference>
<evidence type="ECO:0000256" key="2">
    <source>
        <dbReference type="ARBA" id="ARBA00023125"/>
    </source>
</evidence>
<evidence type="ECO:0000256" key="3">
    <source>
        <dbReference type="ARBA" id="ARBA00023163"/>
    </source>
</evidence>
<comment type="caution">
    <text evidence="5">The sequence shown here is derived from an EMBL/GenBank/DDBJ whole genome shotgun (WGS) entry which is preliminary data.</text>
</comment>
<dbReference type="Proteomes" id="UP000305848">
    <property type="component" value="Unassembled WGS sequence"/>
</dbReference>
<sequence>MKILQTEITPAHNSYISVIERNEPFFKSPFHYHPEVELVYIKESYGKRVIGDKIEPFYAGDLVLVGSNLPHVWLSDENFHQGLESTRAKSVVTYFNKDIFGDGFYNLREVEKINVLFRNAQRGLKIEGATRIKIIDIIERLVYKTGFDRVLGLLEILHILSTSEDIQFINSETYSGVVYNKDTDRLAEVFKYIKTSFGTDITLNDVAKKANLTPQSFCRLFKKRMNKHFMEYLNEVRISHACRYLMDTDCSISEIAYMSGFKTVSNFNKVFKENTGYCPTSYRLKAS</sequence>
<dbReference type="Pfam" id="PF12833">
    <property type="entry name" value="HTH_18"/>
    <property type="match status" value="1"/>
</dbReference>
<dbReference type="Gene3D" id="1.10.10.60">
    <property type="entry name" value="Homeodomain-like"/>
    <property type="match status" value="2"/>
</dbReference>
<dbReference type="InterPro" id="IPR011051">
    <property type="entry name" value="RmlC_Cupin_sf"/>
</dbReference>
<keyword evidence="2" id="KW-0238">DNA-binding</keyword>
<dbReference type="InterPro" id="IPR009057">
    <property type="entry name" value="Homeodomain-like_sf"/>
</dbReference>
<reference evidence="5 6" key="1">
    <citation type="submission" date="2019-05" db="EMBL/GenBank/DDBJ databases">
        <title>Panacibacter sp. strain 17mud1-8 Genome sequencing and assembly.</title>
        <authorList>
            <person name="Chhetri G."/>
        </authorList>
    </citation>
    <scope>NUCLEOTIDE SEQUENCE [LARGE SCALE GENOMIC DNA]</scope>
    <source>
        <strain evidence="5 6">17mud1-8</strain>
    </source>
</reference>
<organism evidence="5 6">
    <name type="scientific">Ilyomonas limi</name>
    <dbReference type="NCBI Taxonomy" id="2575867"/>
    <lineage>
        <taxon>Bacteria</taxon>
        <taxon>Pseudomonadati</taxon>
        <taxon>Bacteroidota</taxon>
        <taxon>Chitinophagia</taxon>
        <taxon>Chitinophagales</taxon>
        <taxon>Chitinophagaceae</taxon>
        <taxon>Ilyomonas</taxon>
    </lineage>
</organism>
<dbReference type="PANTHER" id="PTHR43280:SF27">
    <property type="entry name" value="TRANSCRIPTIONAL REGULATOR MTLR"/>
    <property type="match status" value="1"/>
</dbReference>
<evidence type="ECO:0000313" key="5">
    <source>
        <dbReference type="EMBL" id="TKK67757.1"/>
    </source>
</evidence>
<dbReference type="SMART" id="SM00342">
    <property type="entry name" value="HTH_ARAC"/>
    <property type="match status" value="1"/>
</dbReference>
<dbReference type="CDD" id="cd06976">
    <property type="entry name" value="cupin_MtlR-like_N"/>
    <property type="match status" value="1"/>
</dbReference>
<feature type="domain" description="HTH araC/xylS-type" evidence="4">
    <location>
        <begin position="187"/>
        <end position="285"/>
    </location>
</feature>
<accession>A0A4U3L2K8</accession>
<evidence type="ECO:0000256" key="1">
    <source>
        <dbReference type="ARBA" id="ARBA00023015"/>
    </source>
</evidence>
<dbReference type="AlphaFoldDB" id="A0A4U3L2K8"/>
<evidence type="ECO:0000313" key="6">
    <source>
        <dbReference type="Proteomes" id="UP000305848"/>
    </source>
</evidence>
<dbReference type="Gene3D" id="2.60.120.10">
    <property type="entry name" value="Jelly Rolls"/>
    <property type="match status" value="1"/>
</dbReference>
<keyword evidence="3" id="KW-0804">Transcription</keyword>
<dbReference type="SUPFAM" id="SSF46689">
    <property type="entry name" value="Homeodomain-like"/>
    <property type="match status" value="2"/>
</dbReference>
<evidence type="ECO:0000259" key="4">
    <source>
        <dbReference type="PROSITE" id="PS01124"/>
    </source>
</evidence>
<dbReference type="PRINTS" id="PR00032">
    <property type="entry name" value="HTHARAC"/>
</dbReference>
<dbReference type="PROSITE" id="PS01124">
    <property type="entry name" value="HTH_ARAC_FAMILY_2"/>
    <property type="match status" value="1"/>
</dbReference>